<dbReference type="Proteomes" id="UP000564677">
    <property type="component" value="Unassembled WGS sequence"/>
</dbReference>
<reference evidence="2 3" key="1">
    <citation type="submission" date="2020-03" db="EMBL/GenBank/DDBJ databases">
        <title>Genomic Encyclopedia of Type Strains, Phase IV (KMG-IV): sequencing the most valuable type-strain genomes for metagenomic binning, comparative biology and taxonomic classification.</title>
        <authorList>
            <person name="Goeker M."/>
        </authorList>
    </citation>
    <scope>NUCLEOTIDE SEQUENCE [LARGE SCALE GENOMIC DNA]</scope>
    <source>
        <strain evidence="2 3">DSM 4733</strain>
    </source>
</reference>
<keyword evidence="3" id="KW-1185">Reference proteome</keyword>
<evidence type="ECO:0000259" key="1">
    <source>
        <dbReference type="Pfam" id="PF10074"/>
    </source>
</evidence>
<protein>
    <recommendedName>
        <fullName evidence="1">T6SS Transcription factor RovC-like DNA binding domain-containing protein</fullName>
    </recommendedName>
</protein>
<dbReference type="AlphaFoldDB" id="A0A7X5UWT8"/>
<accession>A0A7X5UWT8</accession>
<dbReference type="EMBL" id="JAASQV010000001">
    <property type="protein sequence ID" value="NIJ63137.1"/>
    <property type="molecule type" value="Genomic_DNA"/>
</dbReference>
<evidence type="ECO:0000313" key="3">
    <source>
        <dbReference type="Proteomes" id="UP000564677"/>
    </source>
</evidence>
<sequence>MWHADLDPFVLQVRAIPAEGSDPEAIDLARLARWMTIVRGGEREHVALSDGWHRIRIDVVEGTLVEEGPARLDYLLSGLTRVDAHVLTLRRMLGLWHSGRFTRTLYPAEPGLPRRLETLRVGDALSDGASYREMAVALYGEERVRAEWKGRSDFLMSRVRRRTAEARAMQSGGWRALLKA</sequence>
<feature type="domain" description="T6SS Transcription factor RovC-like DNA binding" evidence="1">
    <location>
        <begin position="86"/>
        <end position="179"/>
    </location>
</feature>
<dbReference type="InterPro" id="IPR018754">
    <property type="entry name" value="RovC-like_DNA-bd"/>
</dbReference>
<comment type="caution">
    <text evidence="2">The sequence shown here is derived from an EMBL/GenBank/DDBJ whole genome shotgun (WGS) entry which is preliminary data.</text>
</comment>
<proteinExistence type="predicted"/>
<dbReference type="Pfam" id="PF10074">
    <property type="entry name" value="RovC_DNA-bd"/>
    <property type="match status" value="1"/>
</dbReference>
<organism evidence="2 3">
    <name type="scientific">Sphingomonas leidyi</name>
    <dbReference type="NCBI Taxonomy" id="68569"/>
    <lineage>
        <taxon>Bacteria</taxon>
        <taxon>Pseudomonadati</taxon>
        <taxon>Pseudomonadota</taxon>
        <taxon>Alphaproteobacteria</taxon>
        <taxon>Sphingomonadales</taxon>
        <taxon>Sphingomonadaceae</taxon>
        <taxon>Sphingomonas</taxon>
    </lineage>
</organism>
<evidence type="ECO:0000313" key="2">
    <source>
        <dbReference type="EMBL" id="NIJ63137.1"/>
    </source>
</evidence>
<gene>
    <name evidence="2" type="ORF">FHR20_000068</name>
</gene>
<dbReference type="RefSeq" id="WP_167297728.1">
    <property type="nucleotide sequence ID" value="NZ_JAASQV010000001.1"/>
</dbReference>
<name>A0A7X5UWT8_9SPHN</name>